<gene>
    <name evidence="2" type="ORF">FEF09_10460</name>
</gene>
<dbReference type="EMBL" id="VOHS01000008">
    <property type="protein sequence ID" value="TWW00464.1"/>
    <property type="molecule type" value="Genomic_DNA"/>
</dbReference>
<name>A0A5C6LUS9_9BACT</name>
<protein>
    <submittedName>
        <fullName evidence="2">PorT family protein</fullName>
    </submittedName>
</protein>
<comment type="caution">
    <text evidence="2">The sequence shown here is derived from an EMBL/GenBank/DDBJ whole genome shotgun (WGS) entry which is preliminary data.</text>
</comment>
<evidence type="ECO:0000259" key="1">
    <source>
        <dbReference type="Pfam" id="PF13568"/>
    </source>
</evidence>
<proteinExistence type="predicted"/>
<dbReference type="Proteomes" id="UP000318815">
    <property type="component" value="Unassembled WGS sequence"/>
</dbReference>
<dbReference type="AlphaFoldDB" id="A0A5C6LUS9"/>
<dbReference type="InterPro" id="IPR025665">
    <property type="entry name" value="Beta-barrel_OMP_2"/>
</dbReference>
<organism evidence="2 3">
    <name type="scientific">Chitinophaga pinensis</name>
    <dbReference type="NCBI Taxonomy" id="79329"/>
    <lineage>
        <taxon>Bacteria</taxon>
        <taxon>Pseudomonadati</taxon>
        <taxon>Bacteroidota</taxon>
        <taxon>Chitinophagia</taxon>
        <taxon>Chitinophagales</taxon>
        <taxon>Chitinophagaceae</taxon>
        <taxon>Chitinophaga</taxon>
    </lineage>
</organism>
<evidence type="ECO:0000313" key="3">
    <source>
        <dbReference type="Proteomes" id="UP000318815"/>
    </source>
</evidence>
<dbReference type="OrthoDB" id="677565at2"/>
<evidence type="ECO:0000313" key="2">
    <source>
        <dbReference type="EMBL" id="TWW00464.1"/>
    </source>
</evidence>
<keyword evidence="3" id="KW-1185">Reference proteome</keyword>
<reference evidence="2 3" key="1">
    <citation type="submission" date="2019-08" db="EMBL/GenBank/DDBJ databases">
        <title>Whole genome sequencing of chitin degrading bacteria Chitinophaga pinensis YS16.</title>
        <authorList>
            <person name="Singh R.P."/>
            <person name="Manchanda G."/>
            <person name="Maurya I.K."/>
            <person name="Joshi N.K."/>
            <person name="Srivastava A.K."/>
        </authorList>
    </citation>
    <scope>NUCLEOTIDE SEQUENCE [LARGE SCALE GENOMIC DNA]</scope>
    <source>
        <strain evidence="2 3">YS-16</strain>
    </source>
</reference>
<dbReference type="Pfam" id="PF13568">
    <property type="entry name" value="OMP_b-brl_2"/>
    <property type="match status" value="1"/>
</dbReference>
<accession>A0A5C6LUS9</accession>
<sequence>MALSCVAVAQRNYVPATIITSQNDSLKGFIDFRDWFVPPKEIIFKQSLADAAEKHFGPGDINGFRIGEPDIEYAVRKVSIDITKEDFSGDKEAWDRTIQDTLVFLRKLTGGTYNLYEYVDVHTRVHYIADGKNTPVQELEKVTAFVKRSSGDGIYTDNRYQKQLADLFADNPAVAKKAASVTYHEKNLTRLFVTYNVAKDPSTAVITDERKKIKYPLSFGLMGGMSFNTYDFKGPAFKFDGPSKSNSSPIGGIWLNLPFGRVARNFSGVIELMYKQSKTSSISTTGYFSRYDFRYLQLNTMIRYTYPTKTGIKPYVNVGMGNGIAIKVAQNDLANPSRPDEWQENIPGVRKHEQSLVGGIGVTIYRLGAEIRYNSGNGFSPFVGGKTAFNSLQVLAKFSF</sequence>
<dbReference type="RefSeq" id="WP_146305060.1">
    <property type="nucleotide sequence ID" value="NZ_VOHS01000008.1"/>
</dbReference>
<feature type="domain" description="Outer membrane protein beta-barrel" evidence="1">
    <location>
        <begin position="217"/>
        <end position="376"/>
    </location>
</feature>